<dbReference type="EMBL" id="WWEO01000039">
    <property type="protein sequence ID" value="NCD68623.1"/>
    <property type="molecule type" value="Genomic_DNA"/>
</dbReference>
<reference evidence="2" key="1">
    <citation type="submission" date="2020-01" db="EMBL/GenBank/DDBJ databases">
        <authorList>
            <person name="Seo Y.L."/>
        </authorList>
    </citation>
    <scope>NUCLEOTIDE SEQUENCE</scope>
    <source>
        <strain evidence="2">R11</strain>
    </source>
</reference>
<protein>
    <submittedName>
        <fullName evidence="2">Uncharacterized protein</fullName>
    </submittedName>
</protein>
<evidence type="ECO:0000313" key="3">
    <source>
        <dbReference type="Proteomes" id="UP000638732"/>
    </source>
</evidence>
<gene>
    <name evidence="2" type="ORF">GSY63_04565</name>
</gene>
<dbReference type="AlphaFoldDB" id="A0A965ZE97"/>
<evidence type="ECO:0000256" key="1">
    <source>
        <dbReference type="SAM" id="SignalP"/>
    </source>
</evidence>
<accession>A0A965ZE97</accession>
<evidence type="ECO:0000313" key="2">
    <source>
        <dbReference type="EMBL" id="NCD68623.1"/>
    </source>
</evidence>
<reference evidence="2" key="2">
    <citation type="submission" date="2020-10" db="EMBL/GenBank/DDBJ databases">
        <title>Mucilaginibacter sp. nov., isolated from soil.</title>
        <authorList>
            <person name="Jeon C.O."/>
        </authorList>
    </citation>
    <scope>NUCLEOTIDE SEQUENCE</scope>
    <source>
        <strain evidence="2">R11</strain>
    </source>
</reference>
<sequence>MKTLILSSALVLASLAGFSQSSKPKTYYVDGVKVTEQQANKIKPDNLVSVQIGVDGVYFTTRNSACNLYWTYFKSKSEAYAAVVPALKDIYKVQYIINGTILTSAFDNTLANVNDANLVSIDVIEQDELTKQYGISDKPYGVIIKTKKVTVKGR</sequence>
<name>A0A965ZE97_9SPHI</name>
<keyword evidence="1" id="KW-0732">Signal</keyword>
<keyword evidence="3" id="KW-1185">Reference proteome</keyword>
<feature type="chain" id="PRO_5036960400" evidence="1">
    <location>
        <begin position="22"/>
        <end position="154"/>
    </location>
</feature>
<feature type="signal peptide" evidence="1">
    <location>
        <begin position="1"/>
        <end position="21"/>
    </location>
</feature>
<proteinExistence type="predicted"/>
<dbReference type="Proteomes" id="UP000638732">
    <property type="component" value="Unassembled WGS sequence"/>
</dbReference>
<comment type="caution">
    <text evidence="2">The sequence shown here is derived from an EMBL/GenBank/DDBJ whole genome shotgun (WGS) entry which is preliminary data.</text>
</comment>
<dbReference type="RefSeq" id="WP_166584648.1">
    <property type="nucleotide sequence ID" value="NZ_WWEO01000039.1"/>
</dbReference>
<organism evidence="2 3">
    <name type="scientific">Mucilaginibacter agri</name>
    <dbReference type="NCBI Taxonomy" id="2695265"/>
    <lineage>
        <taxon>Bacteria</taxon>
        <taxon>Pseudomonadati</taxon>
        <taxon>Bacteroidota</taxon>
        <taxon>Sphingobacteriia</taxon>
        <taxon>Sphingobacteriales</taxon>
        <taxon>Sphingobacteriaceae</taxon>
        <taxon>Mucilaginibacter</taxon>
    </lineage>
</organism>